<keyword evidence="1" id="KW-0472">Membrane</keyword>
<feature type="transmembrane region" description="Helical" evidence="1">
    <location>
        <begin position="5"/>
        <end position="25"/>
    </location>
</feature>
<evidence type="ECO:0000313" key="3">
    <source>
        <dbReference type="Proteomes" id="UP000595917"/>
    </source>
</evidence>
<dbReference type="Proteomes" id="UP000595917">
    <property type="component" value="Chromosome"/>
</dbReference>
<sequence length="64" mass="6880">MKKKLLIKGAVFFLVGTGLIVFFLFRPVKGFGNFLVGFGGASMVVGILNISRALRMRENGDSSG</sequence>
<dbReference type="EMBL" id="CP067089">
    <property type="protein sequence ID" value="QQO10151.1"/>
    <property type="molecule type" value="Genomic_DNA"/>
</dbReference>
<dbReference type="AlphaFoldDB" id="A0A7T7XPL6"/>
<dbReference type="KEGG" id="bhc:JFL75_04315"/>
<dbReference type="RefSeq" id="WP_215627455.1">
    <property type="nucleotide sequence ID" value="NZ_CP067089.2"/>
</dbReference>
<keyword evidence="1" id="KW-0812">Transmembrane</keyword>
<evidence type="ECO:0000256" key="1">
    <source>
        <dbReference type="SAM" id="Phobius"/>
    </source>
</evidence>
<name>A0A7T7XPL6_9SPIR</name>
<keyword evidence="1" id="KW-1133">Transmembrane helix</keyword>
<accession>A0A7T7XPL6</accession>
<gene>
    <name evidence="2" type="ORF">JFL75_04315</name>
</gene>
<feature type="transmembrane region" description="Helical" evidence="1">
    <location>
        <begin position="31"/>
        <end position="50"/>
    </location>
</feature>
<organism evidence="2 3">
    <name type="scientific">Breznakiella homolactica</name>
    <dbReference type="NCBI Taxonomy" id="2798577"/>
    <lineage>
        <taxon>Bacteria</taxon>
        <taxon>Pseudomonadati</taxon>
        <taxon>Spirochaetota</taxon>
        <taxon>Spirochaetia</taxon>
        <taxon>Spirochaetales</taxon>
        <taxon>Breznakiellaceae</taxon>
        <taxon>Breznakiella</taxon>
    </lineage>
</organism>
<proteinExistence type="predicted"/>
<reference evidence="2" key="1">
    <citation type="submission" date="2021-01" db="EMBL/GenBank/DDBJ databases">
        <title>Description of Breznakiella homolactica.</title>
        <authorList>
            <person name="Song Y."/>
            <person name="Brune A."/>
        </authorList>
    </citation>
    <scope>NUCLEOTIDE SEQUENCE</scope>
    <source>
        <strain evidence="2">RmG30</strain>
    </source>
</reference>
<evidence type="ECO:0000313" key="2">
    <source>
        <dbReference type="EMBL" id="QQO10151.1"/>
    </source>
</evidence>
<protein>
    <submittedName>
        <fullName evidence="2">Uncharacterized protein</fullName>
    </submittedName>
</protein>
<keyword evidence="3" id="KW-1185">Reference proteome</keyword>